<dbReference type="SUPFAM" id="SSF160544">
    <property type="entry name" value="EscU C-terminal domain-like"/>
    <property type="match status" value="1"/>
</dbReference>
<proteinExistence type="inferred from homology"/>
<organism evidence="2 3">
    <name type="scientific">Marispirochaeta aestuarii</name>
    <dbReference type="NCBI Taxonomy" id="1963862"/>
    <lineage>
        <taxon>Bacteria</taxon>
        <taxon>Pseudomonadati</taxon>
        <taxon>Spirochaetota</taxon>
        <taxon>Spirochaetia</taxon>
        <taxon>Spirochaetales</taxon>
        <taxon>Spirochaetaceae</taxon>
        <taxon>Marispirochaeta</taxon>
    </lineage>
</organism>
<dbReference type="STRING" id="1963862.B4O97_16545"/>
<dbReference type="Gene3D" id="3.40.1690.10">
    <property type="entry name" value="secretion proteins EscU"/>
    <property type="match status" value="1"/>
</dbReference>
<dbReference type="Proteomes" id="UP000192343">
    <property type="component" value="Unassembled WGS sequence"/>
</dbReference>
<keyword evidence="3" id="KW-1185">Reference proteome</keyword>
<name>A0A1Y1RVJ4_9SPIO</name>
<comment type="caution">
    <text evidence="2">The sequence shown here is derived from an EMBL/GenBank/DDBJ whole genome shotgun (WGS) entry which is preliminary data.</text>
</comment>
<evidence type="ECO:0000313" key="2">
    <source>
        <dbReference type="EMBL" id="ORC31871.1"/>
    </source>
</evidence>
<gene>
    <name evidence="2" type="ORF">B4O97_16545</name>
</gene>
<evidence type="ECO:0000256" key="1">
    <source>
        <dbReference type="ARBA" id="ARBA00010690"/>
    </source>
</evidence>
<dbReference type="RefSeq" id="WP_083052561.1">
    <property type="nucleotide sequence ID" value="NZ_MWQY01000023.1"/>
</dbReference>
<dbReference type="OrthoDB" id="5244399at2"/>
<evidence type="ECO:0000313" key="3">
    <source>
        <dbReference type="Proteomes" id="UP000192343"/>
    </source>
</evidence>
<dbReference type="InterPro" id="IPR029025">
    <property type="entry name" value="T3SS_substrate_exporter_C"/>
</dbReference>
<evidence type="ECO:0008006" key="4">
    <source>
        <dbReference type="Google" id="ProtNLM"/>
    </source>
</evidence>
<dbReference type="GO" id="GO:0009306">
    <property type="term" value="P:protein secretion"/>
    <property type="evidence" value="ECO:0007669"/>
    <property type="project" value="InterPro"/>
</dbReference>
<comment type="similarity">
    <text evidence="1">Belongs to the type III secretion exporter family.</text>
</comment>
<dbReference type="EMBL" id="MWQY01000023">
    <property type="protein sequence ID" value="ORC31871.1"/>
    <property type="molecule type" value="Genomic_DNA"/>
</dbReference>
<dbReference type="PANTHER" id="PTHR30531">
    <property type="entry name" value="FLAGELLAR BIOSYNTHETIC PROTEIN FLHB"/>
    <property type="match status" value="1"/>
</dbReference>
<reference evidence="2 3" key="1">
    <citation type="submission" date="2017-03" db="EMBL/GenBank/DDBJ databases">
        <title>Draft Genome sequence of Marispirochaeta sp. strain JC444.</title>
        <authorList>
            <person name="Shivani Y."/>
            <person name="Subhash Y."/>
            <person name="Sasikala C."/>
            <person name="Ramana C."/>
        </authorList>
    </citation>
    <scope>NUCLEOTIDE SEQUENCE [LARGE SCALE GENOMIC DNA]</scope>
    <source>
        <strain evidence="2 3">JC444</strain>
    </source>
</reference>
<dbReference type="PANTHER" id="PTHR30531:SF12">
    <property type="entry name" value="FLAGELLAR BIOSYNTHETIC PROTEIN FLHB"/>
    <property type="match status" value="1"/>
</dbReference>
<dbReference type="GO" id="GO:0005886">
    <property type="term" value="C:plasma membrane"/>
    <property type="evidence" value="ECO:0007669"/>
    <property type="project" value="TreeGrafter"/>
</dbReference>
<sequence>MKNARQERAVSLKYDPALPAPFVTARAKGFLARRMVEIAEESGIPVISTGQTAEDLFFLEPGEFIPEYLFAVVAEIFAFIYSVQES</sequence>
<dbReference type="InterPro" id="IPR006135">
    <property type="entry name" value="T3SS_substrate_exporter"/>
</dbReference>
<dbReference type="AlphaFoldDB" id="A0A1Y1RVJ4"/>
<protein>
    <recommendedName>
        <fullName evidence="4">Flagellar biosynthesis protein FlhB</fullName>
    </recommendedName>
</protein>
<accession>A0A1Y1RVJ4</accession>
<dbReference type="Pfam" id="PF01312">
    <property type="entry name" value="Bac_export_2"/>
    <property type="match status" value="1"/>
</dbReference>